<accession>A0ABN8BQ00</accession>
<dbReference type="RefSeq" id="WP_230098765.1">
    <property type="nucleotide sequence ID" value="NZ_CAKKNT010000013.1"/>
</dbReference>
<evidence type="ECO:0000313" key="1">
    <source>
        <dbReference type="EMBL" id="CAH0418684.1"/>
    </source>
</evidence>
<name>A0ABN8BQ00_9LACO</name>
<comment type="caution">
    <text evidence="1">The sequence shown here is derived from an EMBL/GenBank/DDBJ whole genome shotgun (WGS) entry which is preliminary data.</text>
</comment>
<keyword evidence="2" id="KW-1185">Reference proteome</keyword>
<dbReference type="EMBL" id="CAKKNT010000013">
    <property type="protein sequence ID" value="CAH0418684.1"/>
    <property type="molecule type" value="Genomic_DNA"/>
</dbReference>
<sequence>MKTPPHVCLYPSNDKSPKLSKPVTVNIDFRDTNILIIELDKLHKIKQVDLAGGNICQPVVSKILNGDTSIMSLKTMTVFGKQFDMVGGITKSVDSDIFAKVSRAYLNDNKRQFAAALEVIKYRDLIDVIDKLRYHAYDLVLLNFRRQYQQVVASEVRLEKLVAQTQYIRIELLVNMQLAIAYLNLAQDTEFERTFAKILALLRQYQERQELHDELHYMYAMVGYELLQRHMRLHGLDAQVMVLSRKMKVWHKSQSFHAGFTNAVIVLDQRLKNK</sequence>
<reference evidence="1 2" key="1">
    <citation type="submission" date="2021-11" db="EMBL/GenBank/DDBJ databases">
        <authorList>
            <person name="Depoorter E."/>
        </authorList>
    </citation>
    <scope>NUCLEOTIDE SEQUENCE [LARGE SCALE GENOMIC DNA]</scope>
    <source>
        <strain evidence="1 2">LMG 24286</strain>
    </source>
</reference>
<dbReference type="Proteomes" id="UP000789719">
    <property type="component" value="Unassembled WGS sequence"/>
</dbReference>
<protein>
    <submittedName>
        <fullName evidence="1">Uncharacterized protein</fullName>
    </submittedName>
</protein>
<gene>
    <name evidence="1" type="ORF">WGH24286_01115</name>
</gene>
<proteinExistence type="predicted"/>
<evidence type="ECO:0000313" key="2">
    <source>
        <dbReference type="Proteomes" id="UP000789719"/>
    </source>
</evidence>
<organism evidence="1 2">
    <name type="scientific">Periweissella ghanensis</name>
    <dbReference type="NCBI Taxonomy" id="467997"/>
    <lineage>
        <taxon>Bacteria</taxon>
        <taxon>Bacillati</taxon>
        <taxon>Bacillota</taxon>
        <taxon>Bacilli</taxon>
        <taxon>Lactobacillales</taxon>
        <taxon>Lactobacillaceae</taxon>
        <taxon>Periweissella</taxon>
    </lineage>
</organism>